<accession>A0A369IAD3</accession>
<dbReference type="Proteomes" id="UP000253141">
    <property type="component" value="Unassembled WGS sequence"/>
</dbReference>
<comment type="caution">
    <text evidence="1">The sequence shown here is derived from an EMBL/GenBank/DDBJ whole genome shotgun (WGS) entry which is preliminary data.</text>
</comment>
<organism evidence="1 2">
    <name type="scientific">Runella aurantiaca</name>
    <dbReference type="NCBI Taxonomy" id="2282308"/>
    <lineage>
        <taxon>Bacteria</taxon>
        <taxon>Pseudomonadati</taxon>
        <taxon>Bacteroidota</taxon>
        <taxon>Cytophagia</taxon>
        <taxon>Cytophagales</taxon>
        <taxon>Spirosomataceae</taxon>
        <taxon>Runella</taxon>
    </lineage>
</organism>
<name>A0A369IAD3_9BACT</name>
<protein>
    <submittedName>
        <fullName evidence="1">Uncharacterized protein</fullName>
    </submittedName>
</protein>
<gene>
    <name evidence="1" type="ORF">DVG78_18885</name>
</gene>
<dbReference type="EMBL" id="QPIW01000016">
    <property type="protein sequence ID" value="RDB04493.1"/>
    <property type="molecule type" value="Genomic_DNA"/>
</dbReference>
<evidence type="ECO:0000313" key="1">
    <source>
        <dbReference type="EMBL" id="RDB04493.1"/>
    </source>
</evidence>
<dbReference type="AlphaFoldDB" id="A0A369IAD3"/>
<evidence type="ECO:0000313" key="2">
    <source>
        <dbReference type="Proteomes" id="UP000253141"/>
    </source>
</evidence>
<sequence length="61" mass="6925">MMMSVDKMVSVAIKGILKDKNELKPILIGVIKTASRIAPNFLLKFGHREFKKIKAQKQNNN</sequence>
<reference evidence="1 2" key="1">
    <citation type="submission" date="2018-07" db="EMBL/GenBank/DDBJ databases">
        <title>Genome analysis of Runella aurantiaca.</title>
        <authorList>
            <person name="Yang X."/>
        </authorList>
    </citation>
    <scope>NUCLEOTIDE SEQUENCE [LARGE SCALE GENOMIC DNA]</scope>
    <source>
        <strain evidence="1 2">YX9</strain>
    </source>
</reference>
<proteinExistence type="predicted"/>
<keyword evidence="2" id="KW-1185">Reference proteome</keyword>